<dbReference type="PANTHER" id="PTHR42899:SF1">
    <property type="entry name" value="SPERMATOGENESIS-ASSOCIATED PROTEIN 20"/>
    <property type="match status" value="1"/>
</dbReference>
<dbReference type="EMBL" id="CP071250">
    <property type="protein sequence ID" value="UUF07696.1"/>
    <property type="molecule type" value="Genomic_DNA"/>
</dbReference>
<organism evidence="2 3">
    <name type="scientific">Turicibacter bilis</name>
    <dbReference type="NCBI Taxonomy" id="2735723"/>
    <lineage>
        <taxon>Bacteria</taxon>
        <taxon>Bacillati</taxon>
        <taxon>Bacillota</taxon>
        <taxon>Erysipelotrichia</taxon>
        <taxon>Erysipelotrichales</taxon>
        <taxon>Turicibacteraceae</taxon>
        <taxon>Turicibacter</taxon>
    </lineage>
</organism>
<dbReference type="Gene3D" id="3.40.30.10">
    <property type="entry name" value="Glutaredoxin"/>
    <property type="match status" value="1"/>
</dbReference>
<name>A0A9Q9CIQ6_9FIRM</name>
<dbReference type="InterPro" id="IPR008928">
    <property type="entry name" value="6-hairpin_glycosidase_sf"/>
</dbReference>
<dbReference type="Pfam" id="PF03190">
    <property type="entry name" value="Thioredox_DsbH"/>
    <property type="match status" value="1"/>
</dbReference>
<accession>A0A9Q9CIQ6</accession>
<dbReference type="Proteomes" id="UP001058072">
    <property type="component" value="Chromosome"/>
</dbReference>
<dbReference type="SUPFAM" id="SSF52833">
    <property type="entry name" value="Thioredoxin-like"/>
    <property type="match status" value="1"/>
</dbReference>
<dbReference type="CDD" id="cd02955">
    <property type="entry name" value="SSP411"/>
    <property type="match status" value="1"/>
</dbReference>
<dbReference type="InterPro" id="IPR024705">
    <property type="entry name" value="Ssp411"/>
</dbReference>
<dbReference type="Gene3D" id="1.50.10.20">
    <property type="match status" value="2"/>
</dbReference>
<evidence type="ECO:0000313" key="2">
    <source>
        <dbReference type="EMBL" id="UUF07696.1"/>
    </source>
</evidence>
<dbReference type="GO" id="GO:0005975">
    <property type="term" value="P:carbohydrate metabolic process"/>
    <property type="evidence" value="ECO:0007669"/>
    <property type="project" value="InterPro"/>
</dbReference>
<evidence type="ECO:0000259" key="1">
    <source>
        <dbReference type="Pfam" id="PF03190"/>
    </source>
</evidence>
<proteinExistence type="predicted"/>
<dbReference type="PIRSF" id="PIRSF006402">
    <property type="entry name" value="UCP006402_thioredoxin"/>
    <property type="match status" value="1"/>
</dbReference>
<evidence type="ECO:0000313" key="3">
    <source>
        <dbReference type="Proteomes" id="UP001058072"/>
    </source>
</evidence>
<dbReference type="AlphaFoldDB" id="A0A9Q9CIQ6"/>
<dbReference type="RefSeq" id="WP_212724224.1">
    <property type="nucleotide sequence ID" value="NZ_CP071250.1"/>
</dbReference>
<gene>
    <name evidence="2" type="ORF">J0J70_08675</name>
</gene>
<dbReference type="InterPro" id="IPR036249">
    <property type="entry name" value="Thioredoxin-like_sf"/>
</dbReference>
<sequence length="671" mass="77226">MTTTSKHPNHLIHELSPYLLQHAYNPVDWYPWNEEAFTKAKAEDKPIFLSIGYSTCHWCHVMEHESFEDEEVAAYLNEHFISIKVDREERPDIDSVYMTVCQSLTGQGGWPLTILMTPEAHPFYAGTYFPKNSRYGRPGLLDVLRAIVKTWSENREKIEQVTTGIQEHLEQMNEQRNSNQEVNSKLFAHAMQHFKASYDFENGGFGEAPKFPTSHRLMYLLRTGDQNAIKMAKKTLDQMYKGGLFDHLGFGFSRYSTDDEWLVPHFEKMLYDNALLIITYLEAYEVTEEKRYLMIATKTLQYVLNNLHHPDGGFYCAEDADSEGEEGKYYLFTPEEIIQVLGETEGALLNTYYGVTSLGNFEGKNILNRLHASIDLDESHIEPLRQKLLTYRASRYHLHKDDKILTSWNGLMLVALAKAYHVTQDQQYETLIQETISFINQHLFEEKRLLARYREGKSHYLGYLDDYAFYVYGLIESYQSTFNPDYLKQAIGLTQEMIRLFKDGEAGGYYLYGSDAEHLMIRPKETYDGAMPSGNSVAAYNLIRLARLTGDATLEKEAMEQLNFMAAHATHYEISHAFYLIAAQFALESSKELIAILTNDNEIEDFKTFLSLSPLFNLTVILKTPENENKLSDLIPFLTDYPLSKDPSFYVCEGGSCHAPVHTLGDLKQFI</sequence>
<dbReference type="InterPro" id="IPR004879">
    <property type="entry name" value="Ssp411-like_TRX"/>
</dbReference>
<dbReference type="SUPFAM" id="SSF48208">
    <property type="entry name" value="Six-hairpin glycosidases"/>
    <property type="match status" value="1"/>
</dbReference>
<protein>
    <submittedName>
        <fullName evidence="2">Thioredoxin domain-containing protein</fullName>
    </submittedName>
</protein>
<dbReference type="PANTHER" id="PTHR42899">
    <property type="entry name" value="SPERMATOGENESIS-ASSOCIATED PROTEIN 20"/>
    <property type="match status" value="1"/>
</dbReference>
<reference evidence="2" key="1">
    <citation type="submission" date="2021-03" db="EMBL/GenBank/DDBJ databases">
        <title>Comparative Genomics and Metabolomics in the genus Turicibacter.</title>
        <authorList>
            <person name="Maki J."/>
            <person name="Looft T."/>
        </authorList>
    </citation>
    <scope>NUCLEOTIDE SEQUENCE</scope>
    <source>
        <strain evidence="2">ISU324</strain>
    </source>
</reference>
<feature type="domain" description="Spermatogenesis-associated protein 20-like TRX" evidence="1">
    <location>
        <begin position="9"/>
        <end position="169"/>
    </location>
</feature>